<feature type="domain" description="Bacterial surface antigen (D15)" evidence="4">
    <location>
        <begin position="119"/>
        <end position="356"/>
    </location>
</feature>
<evidence type="ECO:0000313" key="5">
    <source>
        <dbReference type="EMBL" id="RYR24901.1"/>
    </source>
</evidence>
<dbReference type="EMBL" id="SDMP01000012">
    <property type="protein sequence ID" value="RYR24901.1"/>
    <property type="molecule type" value="Genomic_DNA"/>
</dbReference>
<dbReference type="GO" id="GO:0009658">
    <property type="term" value="P:chloroplast organization"/>
    <property type="evidence" value="ECO:0007669"/>
    <property type="project" value="TreeGrafter"/>
</dbReference>
<keyword evidence="1" id="KW-1002">Plastid outer membrane</keyword>
<dbReference type="InterPro" id="IPR000184">
    <property type="entry name" value="Bac_surfAg_D15"/>
</dbReference>
<comment type="subcellular location">
    <subcellularLocation>
        <location evidence="3">Plastid</location>
        <location evidence="3">Chloroplast outer membrane</location>
    </subcellularLocation>
</comment>
<evidence type="ECO:0000259" key="4">
    <source>
        <dbReference type="Pfam" id="PF01103"/>
    </source>
</evidence>
<dbReference type="Gramene" id="arahy.Tifrunner.gnm2.ann2.Ah12g123400.1">
    <property type="protein sequence ID" value="arahy.Tifrunner.gnm2.ann2.Ah12g123400.1-CDS"/>
    <property type="gene ID" value="arahy.Tifrunner.gnm2.ann2.Ah12g123400"/>
</dbReference>
<dbReference type="GO" id="GO:0009793">
    <property type="term" value="P:embryo development ending in seed dormancy"/>
    <property type="evidence" value="ECO:0007669"/>
    <property type="project" value="TreeGrafter"/>
</dbReference>
<gene>
    <name evidence="5" type="ORF">Ahy_B02g058480</name>
</gene>
<dbReference type="STRING" id="3818.A0A445AER1"/>
<dbReference type="GO" id="GO:0009707">
    <property type="term" value="C:chloroplast outer membrane"/>
    <property type="evidence" value="ECO:0007669"/>
    <property type="project" value="UniProtKB-SubCell"/>
</dbReference>
<accession>A0A445AER1</accession>
<organism evidence="5 6">
    <name type="scientific">Arachis hypogaea</name>
    <name type="common">Peanut</name>
    <dbReference type="NCBI Taxonomy" id="3818"/>
    <lineage>
        <taxon>Eukaryota</taxon>
        <taxon>Viridiplantae</taxon>
        <taxon>Streptophyta</taxon>
        <taxon>Embryophyta</taxon>
        <taxon>Tracheophyta</taxon>
        <taxon>Spermatophyta</taxon>
        <taxon>Magnoliopsida</taxon>
        <taxon>eudicotyledons</taxon>
        <taxon>Gunneridae</taxon>
        <taxon>Pentapetalae</taxon>
        <taxon>rosids</taxon>
        <taxon>fabids</taxon>
        <taxon>Fabales</taxon>
        <taxon>Fabaceae</taxon>
        <taxon>Papilionoideae</taxon>
        <taxon>50 kb inversion clade</taxon>
        <taxon>dalbergioids sensu lato</taxon>
        <taxon>Dalbergieae</taxon>
        <taxon>Pterocarpus clade</taxon>
        <taxon>Arachis</taxon>
    </lineage>
</organism>
<evidence type="ECO:0000256" key="3">
    <source>
        <dbReference type="ARBA" id="ARBA00024013"/>
    </source>
</evidence>
<comment type="caution">
    <text evidence="5">The sequence shown here is derived from an EMBL/GenBank/DDBJ whole genome shotgun (WGS) entry which is preliminary data.</text>
</comment>
<evidence type="ECO:0000256" key="2">
    <source>
        <dbReference type="ARBA" id="ARBA00023136"/>
    </source>
</evidence>
<protein>
    <recommendedName>
        <fullName evidence="4">Bacterial surface antigen (D15) domain-containing protein</fullName>
    </recommendedName>
</protein>
<keyword evidence="6" id="KW-1185">Reference proteome</keyword>
<dbReference type="FunFam" id="2.40.160.50:FF:000007">
    <property type="entry name" value="Outer envelope protein 80, chloroplastic"/>
    <property type="match status" value="1"/>
</dbReference>
<reference evidence="5 6" key="1">
    <citation type="submission" date="2019-01" db="EMBL/GenBank/DDBJ databases">
        <title>Sequencing of cultivated peanut Arachis hypogaea provides insights into genome evolution and oil improvement.</title>
        <authorList>
            <person name="Chen X."/>
        </authorList>
    </citation>
    <scope>NUCLEOTIDE SEQUENCE [LARGE SCALE GENOMIC DNA]</scope>
    <source>
        <strain evidence="6">cv. Fuhuasheng</strain>
        <tissue evidence="5">Leaves</tissue>
    </source>
</reference>
<sequence>MGAHQSIHAGKAKLDVGVNLIQKLYSSSHVLSPLRIFSGPFSLANGSLCLKLPTLFGNGDLLDVSWHKGLHDSNLLINHRTPRPPCLGQRSLNIVHSLKPEIGIHGIPMNNFCHSASGDVRISKLSIGLDMNEPSSCNWKTTTSVHFKHIHFINDCGRSVSRDLDGFPLTLSGNSYDNMVMISQESRFEEANDHKFSHYSFRVEQGIPIHPNLAIFNRFKFSASKGVKIGSAFFSTLFNGGSLVGATAPYEAFAIGGPNSVRGYGEGAVGSGYSCVVSKNEFSFPLDKQLTGVIFLDFGSDLRSSNRVLGNPGLRKGKPGSGIGIGYGIRFKTELVQITADCAINAFKQRTLYFGINNLLL</sequence>
<dbReference type="Pfam" id="PF01103">
    <property type="entry name" value="Omp85"/>
    <property type="match status" value="1"/>
</dbReference>
<evidence type="ECO:0000256" key="1">
    <source>
        <dbReference type="ARBA" id="ARBA00022805"/>
    </source>
</evidence>
<dbReference type="Gene3D" id="2.40.160.50">
    <property type="entry name" value="membrane protein fhac: a member of the omp85/tpsb transporter family"/>
    <property type="match status" value="1"/>
</dbReference>
<dbReference type="AlphaFoldDB" id="A0A445AER1"/>
<proteinExistence type="predicted"/>
<dbReference type="SMR" id="A0A445AER1"/>
<dbReference type="OrthoDB" id="1396746at2759"/>
<dbReference type="InterPro" id="IPR039910">
    <property type="entry name" value="D15-like"/>
</dbReference>
<name>A0A445AER1_ARAHY</name>
<evidence type="ECO:0000313" key="6">
    <source>
        <dbReference type="Proteomes" id="UP000289738"/>
    </source>
</evidence>
<dbReference type="PANTHER" id="PTHR12815">
    <property type="entry name" value="SORTING AND ASSEMBLY MACHINERY SAMM50 PROTEIN FAMILY MEMBER"/>
    <property type="match status" value="1"/>
</dbReference>
<dbReference type="PANTHER" id="PTHR12815:SF39">
    <property type="entry name" value="OUTER MEMBRANE OMP85 FAMILY PROTEIN"/>
    <property type="match status" value="1"/>
</dbReference>
<dbReference type="Proteomes" id="UP000289738">
    <property type="component" value="Chromosome B02"/>
</dbReference>
<keyword evidence="2" id="KW-0472">Membrane</keyword>
<keyword evidence="1" id="KW-0934">Plastid</keyword>